<name>A0ABT6XCG2_9GAMM</name>
<comment type="caution">
    <text evidence="3">The sequence shown here is derived from an EMBL/GenBank/DDBJ whole genome shotgun (WGS) entry which is preliminary data.</text>
</comment>
<keyword evidence="2" id="KW-0732">Signal</keyword>
<sequence>MSITSLLAAAFVGLAVGQVAPPTATPPAAPSASSPMTSDVAAEAVHSTDDDDKMVCRRVRKTGSNMLVNDCRTVGQRRKEMEDVQQALRNRPPDPTKGN</sequence>
<evidence type="ECO:0000256" key="2">
    <source>
        <dbReference type="SAM" id="SignalP"/>
    </source>
</evidence>
<dbReference type="EMBL" id="JASGBI010000001">
    <property type="protein sequence ID" value="MDI9237839.1"/>
    <property type="molecule type" value="Genomic_DNA"/>
</dbReference>
<reference evidence="3 4" key="1">
    <citation type="submission" date="2023-05" db="EMBL/GenBank/DDBJ databases">
        <title>Lysobacter sp. strain LF1 Genome sequencing and assembly.</title>
        <authorList>
            <person name="Jung Y."/>
        </authorList>
    </citation>
    <scope>NUCLEOTIDE SEQUENCE [LARGE SCALE GENOMIC DNA]</scope>
    <source>
        <strain evidence="3 4">LF1</strain>
    </source>
</reference>
<dbReference type="RefSeq" id="WP_283211340.1">
    <property type="nucleotide sequence ID" value="NZ_JASGBI010000001.1"/>
</dbReference>
<evidence type="ECO:0000256" key="1">
    <source>
        <dbReference type="SAM" id="MobiDB-lite"/>
    </source>
</evidence>
<feature type="region of interest" description="Disordered" evidence="1">
    <location>
        <begin position="73"/>
        <end position="99"/>
    </location>
</feature>
<feature type="signal peptide" evidence="2">
    <location>
        <begin position="1"/>
        <end position="24"/>
    </location>
</feature>
<gene>
    <name evidence="3" type="ORF">QLQ15_02795</name>
</gene>
<dbReference type="Proteomes" id="UP001321580">
    <property type="component" value="Unassembled WGS sequence"/>
</dbReference>
<proteinExistence type="predicted"/>
<keyword evidence="4" id="KW-1185">Reference proteome</keyword>
<protein>
    <submittedName>
        <fullName evidence="3">Uncharacterized protein</fullName>
    </submittedName>
</protein>
<feature type="region of interest" description="Disordered" evidence="1">
    <location>
        <begin position="19"/>
        <end position="53"/>
    </location>
</feature>
<evidence type="ECO:0000313" key="4">
    <source>
        <dbReference type="Proteomes" id="UP001321580"/>
    </source>
</evidence>
<feature type="chain" id="PRO_5046390628" evidence="2">
    <location>
        <begin position="25"/>
        <end position="99"/>
    </location>
</feature>
<evidence type="ECO:0000313" key="3">
    <source>
        <dbReference type="EMBL" id="MDI9237839.1"/>
    </source>
</evidence>
<accession>A0ABT6XCG2</accession>
<organism evidence="3 4">
    <name type="scientific">Lysobacter stagni</name>
    <dbReference type="NCBI Taxonomy" id="3045172"/>
    <lineage>
        <taxon>Bacteria</taxon>
        <taxon>Pseudomonadati</taxon>
        <taxon>Pseudomonadota</taxon>
        <taxon>Gammaproteobacteria</taxon>
        <taxon>Lysobacterales</taxon>
        <taxon>Lysobacteraceae</taxon>
        <taxon>Lysobacter</taxon>
    </lineage>
</organism>